<keyword evidence="3" id="KW-1185">Reference proteome</keyword>
<evidence type="ECO:0000313" key="3">
    <source>
        <dbReference type="Proteomes" id="UP001260959"/>
    </source>
</evidence>
<evidence type="ECO:0000256" key="1">
    <source>
        <dbReference type="SAM" id="MobiDB-lite"/>
    </source>
</evidence>
<dbReference type="EMBL" id="JAVIXS010000020">
    <property type="protein sequence ID" value="MDR4954159.1"/>
    <property type="molecule type" value="Genomic_DNA"/>
</dbReference>
<dbReference type="RefSeq" id="WP_079241631.1">
    <property type="nucleotide sequence ID" value="NZ_JAVIXS010000020.1"/>
</dbReference>
<name>A0ABU1E8L1_9FLAO</name>
<comment type="caution">
    <text evidence="2">The sequence shown here is derived from an EMBL/GenBank/DDBJ whole genome shotgun (WGS) entry which is preliminary data.</text>
</comment>
<proteinExistence type="predicted"/>
<feature type="compositionally biased region" description="Polar residues" evidence="1">
    <location>
        <begin position="1"/>
        <end position="13"/>
    </location>
</feature>
<feature type="region of interest" description="Disordered" evidence="1">
    <location>
        <begin position="1"/>
        <end position="21"/>
    </location>
</feature>
<organism evidence="2 3">
    <name type="scientific">Chryseobacterium metallicongregator</name>
    <dbReference type="NCBI Taxonomy" id="3073042"/>
    <lineage>
        <taxon>Bacteria</taxon>
        <taxon>Pseudomonadati</taxon>
        <taxon>Bacteroidota</taxon>
        <taxon>Flavobacteriia</taxon>
        <taxon>Flavobacteriales</taxon>
        <taxon>Weeksellaceae</taxon>
        <taxon>Chryseobacterium group</taxon>
        <taxon>Chryseobacterium</taxon>
    </lineage>
</organism>
<protein>
    <submittedName>
        <fullName evidence="2">Uncharacterized protein</fullName>
    </submittedName>
</protein>
<sequence>MANKTTESHNTNPAIRKPDENEGLILENDIEKALLHPFFVSAINNIYSTENEDWELTDNTETSVNFNEKQGD</sequence>
<gene>
    <name evidence="2" type="ORF">REB14_18425</name>
</gene>
<evidence type="ECO:0000313" key="2">
    <source>
        <dbReference type="EMBL" id="MDR4954159.1"/>
    </source>
</evidence>
<dbReference type="Proteomes" id="UP001260959">
    <property type="component" value="Unassembled WGS sequence"/>
</dbReference>
<accession>A0ABU1E8L1</accession>
<reference evidence="2 3" key="1">
    <citation type="submission" date="2023-08" db="EMBL/GenBank/DDBJ databases">
        <authorList>
            <person name="Maltman C."/>
        </authorList>
    </citation>
    <scope>NUCLEOTIDE SEQUENCE [LARGE SCALE GENOMIC DNA]</scope>
    <source>
        <strain evidence="2 3">ES2</strain>
    </source>
</reference>